<name>V4TIL6_CITCL</name>
<protein>
    <recommendedName>
        <fullName evidence="4">Secreted protein</fullName>
    </recommendedName>
</protein>
<reference evidence="2 3" key="1">
    <citation type="submission" date="2013-10" db="EMBL/GenBank/DDBJ databases">
        <authorList>
            <consortium name="International Citrus Genome Consortium"/>
            <person name="Jenkins J."/>
            <person name="Schmutz J."/>
            <person name="Prochnik S."/>
            <person name="Rokhsar D."/>
            <person name="Gmitter F."/>
            <person name="Ollitrault P."/>
            <person name="Machado M."/>
            <person name="Talon M."/>
            <person name="Wincker P."/>
            <person name="Jaillon O."/>
            <person name="Morgante M."/>
        </authorList>
    </citation>
    <scope>NUCLEOTIDE SEQUENCE</scope>
    <source>
        <strain evidence="3">cv. Clemenules</strain>
    </source>
</reference>
<feature type="signal peptide" evidence="1">
    <location>
        <begin position="1"/>
        <end position="34"/>
    </location>
</feature>
<keyword evidence="1" id="KW-0732">Signal</keyword>
<dbReference type="AlphaFoldDB" id="V4TIL6"/>
<dbReference type="KEGG" id="cic:CICLE_v10033267mg"/>
<proteinExistence type="predicted"/>
<dbReference type="Proteomes" id="UP000030687">
    <property type="component" value="Unassembled WGS sequence"/>
</dbReference>
<evidence type="ECO:0000313" key="2">
    <source>
        <dbReference type="EMBL" id="ESR51490.1"/>
    </source>
</evidence>
<accession>V4TIL6</accession>
<dbReference type="InParanoid" id="V4TIL6"/>
<sequence length="69" mass="7947">MRRCLVAVTFQLCALSRSFLNLLIPGASYDFCEAFAFCCPCFEPVNSMCCRLRWVVPSEDEIKRFKSNI</sequence>
<dbReference type="EMBL" id="KI536726">
    <property type="protein sequence ID" value="ESR51490.1"/>
    <property type="molecule type" value="Genomic_DNA"/>
</dbReference>
<dbReference type="Gramene" id="ESR51490">
    <property type="protein sequence ID" value="ESR51490"/>
    <property type="gene ID" value="CICLE_v10033267mg"/>
</dbReference>
<evidence type="ECO:0000256" key="1">
    <source>
        <dbReference type="SAM" id="SignalP"/>
    </source>
</evidence>
<organism evidence="2 3">
    <name type="scientific">Citrus clementina</name>
    <name type="common">Clementine</name>
    <name type="synonym">Citrus deliciosa x Citrus sinensis</name>
    <dbReference type="NCBI Taxonomy" id="85681"/>
    <lineage>
        <taxon>Eukaryota</taxon>
        <taxon>Viridiplantae</taxon>
        <taxon>Streptophyta</taxon>
        <taxon>Embryophyta</taxon>
        <taxon>Tracheophyta</taxon>
        <taxon>Spermatophyta</taxon>
        <taxon>Magnoliopsida</taxon>
        <taxon>eudicotyledons</taxon>
        <taxon>Gunneridae</taxon>
        <taxon>Pentapetalae</taxon>
        <taxon>rosids</taxon>
        <taxon>malvids</taxon>
        <taxon>Sapindales</taxon>
        <taxon>Rutaceae</taxon>
        <taxon>Aurantioideae</taxon>
        <taxon>Citrus</taxon>
    </lineage>
</organism>
<evidence type="ECO:0000313" key="3">
    <source>
        <dbReference type="Proteomes" id="UP000030687"/>
    </source>
</evidence>
<feature type="chain" id="PRO_5004729834" description="Secreted protein" evidence="1">
    <location>
        <begin position="35"/>
        <end position="69"/>
    </location>
</feature>
<evidence type="ECO:0008006" key="4">
    <source>
        <dbReference type="Google" id="ProtNLM"/>
    </source>
</evidence>
<gene>
    <name evidence="2" type="ORF">CICLE_v10033267mg</name>
</gene>
<keyword evidence="3" id="KW-1185">Reference proteome</keyword>